<proteinExistence type="predicted"/>
<sequence length="194" mass="20731">MTQIEPVSEPVVIATARCACATSPAMLSGCNDTLSSNYVQTAAGQSSRNLAHRADPNIYGHAASTLKNKLNSVGQAEVISQGMKKLYLSHHPCIEGLQTAPVTGSGVTRTLLGQKATPRVSSKGRMPSIMIAFAEFTGPAGIIWLMMDVKPATDGEILINCQAAEVQISSWDVHSKVGRQTRPCHIMQSAWNVR</sequence>
<comment type="caution">
    <text evidence="1">The sequence shown here is derived from an EMBL/GenBank/DDBJ whole genome shotgun (WGS) entry which is preliminary data.</text>
</comment>
<accession>A0AAJ4XSD4</accession>
<organism evidence="1 2">
    <name type="scientific">Melanopsichium pennsylvanicum</name>
    <dbReference type="NCBI Taxonomy" id="63383"/>
    <lineage>
        <taxon>Eukaryota</taxon>
        <taxon>Fungi</taxon>
        <taxon>Dikarya</taxon>
        <taxon>Basidiomycota</taxon>
        <taxon>Ustilaginomycotina</taxon>
        <taxon>Ustilaginomycetes</taxon>
        <taxon>Ustilaginales</taxon>
        <taxon>Ustilaginaceae</taxon>
        <taxon>Melanopsichium</taxon>
    </lineage>
</organism>
<evidence type="ECO:0000313" key="1">
    <source>
        <dbReference type="EMBL" id="SNX87532.1"/>
    </source>
</evidence>
<dbReference type="EMBL" id="OAPG01000020">
    <property type="protein sequence ID" value="SNX87532.1"/>
    <property type="molecule type" value="Genomic_DNA"/>
</dbReference>
<dbReference type="AlphaFoldDB" id="A0AAJ4XSD4"/>
<protein>
    <submittedName>
        <fullName evidence="1">Uncharacterized protein</fullName>
    </submittedName>
</protein>
<reference evidence="1" key="1">
    <citation type="submission" date="2023-10" db="EMBL/GenBank/DDBJ databases">
        <authorList>
            <person name="Guldener U."/>
        </authorList>
    </citation>
    <scope>NUCLEOTIDE SEQUENCE</scope>
    <source>
        <strain evidence="1">Mp4</strain>
    </source>
</reference>
<evidence type="ECO:0000313" key="2">
    <source>
        <dbReference type="Proteomes" id="UP001294444"/>
    </source>
</evidence>
<dbReference type="Proteomes" id="UP001294444">
    <property type="component" value="Unassembled WGS sequence"/>
</dbReference>
<gene>
    <name evidence="1" type="ORF">MEPE_06242</name>
</gene>
<keyword evidence="2" id="KW-1185">Reference proteome</keyword>
<name>A0AAJ4XSD4_9BASI</name>